<comment type="similarity">
    <text evidence="6">Belongs to the UTP23/FCF1 family. UTP23 subfamily.</text>
</comment>
<dbReference type="InterPro" id="IPR006984">
    <property type="entry name" value="Fcf1/UTP23"/>
</dbReference>
<dbReference type="EMBL" id="LN877954">
    <property type="protein sequence ID" value="CUV08039.1"/>
    <property type="molecule type" value="Genomic_DNA"/>
</dbReference>
<feature type="region of interest" description="Disordered" evidence="7">
    <location>
        <begin position="237"/>
        <end position="301"/>
    </location>
</feature>
<evidence type="ECO:0000256" key="3">
    <source>
        <dbReference type="ARBA" id="ARBA00022552"/>
    </source>
</evidence>
<dbReference type="PANTHER" id="PTHR12416">
    <property type="entry name" value="RRNA-PROCESSING PROTEIN UTP23 HOMOLOG"/>
    <property type="match status" value="1"/>
</dbReference>
<comment type="subcellular location">
    <subcellularLocation>
        <location evidence="1">Nucleus</location>
        <location evidence="1">Nucleolus</location>
    </subcellularLocation>
</comment>
<organism evidence="9">
    <name type="scientific">Cryptosporidium hominis</name>
    <dbReference type="NCBI Taxonomy" id="237895"/>
    <lineage>
        <taxon>Eukaryota</taxon>
        <taxon>Sar</taxon>
        <taxon>Alveolata</taxon>
        <taxon>Apicomplexa</taxon>
        <taxon>Conoidasida</taxon>
        <taxon>Coccidia</taxon>
        <taxon>Eucoccidiorida</taxon>
        <taxon>Eimeriorina</taxon>
        <taxon>Cryptosporidiidae</taxon>
        <taxon>Cryptosporidium</taxon>
    </lineage>
</organism>
<keyword evidence="2" id="KW-0690">Ribosome biogenesis</keyword>
<reference evidence="9" key="1">
    <citation type="submission" date="2015-08" db="EMBL/GenBank/DDBJ databases">
        <authorList>
            <person name="Babu N.S."/>
            <person name="Beckwith C.J."/>
            <person name="Beseler K.G."/>
            <person name="Brison A."/>
            <person name="Carone J.V."/>
            <person name="Caskin T.P."/>
            <person name="Diamond M."/>
            <person name="Durham M.E."/>
            <person name="Foxe J.M."/>
            <person name="Go M."/>
            <person name="Henderson B.A."/>
            <person name="Jones I.B."/>
            <person name="McGettigan J.A."/>
            <person name="Micheletti S.J."/>
            <person name="Nasrallah M.E."/>
            <person name="Ortiz D."/>
            <person name="Piller C.R."/>
            <person name="Privatt S.R."/>
            <person name="Schneider S.L."/>
            <person name="Sharp S."/>
            <person name="Smith T.C."/>
            <person name="Stanton J.D."/>
            <person name="Ullery H.E."/>
            <person name="Wilson R.J."/>
            <person name="Serrano M.G."/>
            <person name="Buck G."/>
            <person name="Lee V."/>
            <person name="Wang Y."/>
            <person name="Carvalho R."/>
            <person name="Voegtly L."/>
            <person name="Shi R."/>
            <person name="Duckworth R."/>
            <person name="Johnson A."/>
            <person name="Loviza R."/>
            <person name="Walstead R."/>
            <person name="Shah Z."/>
            <person name="Kiflezghi M."/>
            <person name="Wade K."/>
            <person name="Ball S.L."/>
            <person name="Bradley K.W."/>
            <person name="Asai D.J."/>
            <person name="Bowman C.A."/>
            <person name="Russell D.A."/>
            <person name="Pope W.H."/>
            <person name="Jacobs-Sera D."/>
            <person name="Hendrix R.W."/>
            <person name="Hatfull G.F."/>
        </authorList>
    </citation>
    <scope>NUCLEOTIDE SEQUENCE [LARGE SCALE GENOMIC DNA]</scope>
</reference>
<dbReference type="AlphaFoldDB" id="A0A0S4TM63"/>
<evidence type="ECO:0000256" key="5">
    <source>
        <dbReference type="ARBA" id="ARBA00037300"/>
    </source>
</evidence>
<dbReference type="Pfam" id="PF24779">
    <property type="entry name" value="UTP23_sensor"/>
    <property type="match status" value="1"/>
</dbReference>
<sequence length="301" mass="34933">MKINRKKQIKRILKYYKINYGFEEPYRLLIDGTFIMAALKNKIHIKEQFPKILNGKTTPIITDCIYKEIEMLNNLESKKADFSGAKLIARGYFRHKCGHTYCNENISNIEHKISLTTNSQDISSDQEDQTEKDTTSEVNNAENQNIQRTFDSFRCILDVISKDNNSKKFIVASQDPLLRKKLHKVPGVPLIYLNNQVPILEQPSTASYNHKFASEEYRMGPQKWEYSLIPSLKSLIQDNNNLDNNGSQESKTKKKKKKNPNPLSCLKKKKKQNNTKKSSELTDSEKKKRVRTKRKQSLTNN</sequence>
<evidence type="ECO:0000256" key="4">
    <source>
        <dbReference type="ARBA" id="ARBA00023242"/>
    </source>
</evidence>
<name>A0A0S4TM63_CRYHO</name>
<feature type="region of interest" description="Disordered" evidence="7">
    <location>
        <begin position="118"/>
        <end position="143"/>
    </location>
</feature>
<dbReference type="InterPro" id="IPR029060">
    <property type="entry name" value="PIN-like_dom_sf"/>
</dbReference>
<dbReference type="Proteomes" id="UP000199752">
    <property type="component" value="Chromosome 8"/>
</dbReference>
<dbReference type="Gene3D" id="3.40.50.1010">
    <property type="entry name" value="5'-nuclease"/>
    <property type="match status" value="1"/>
</dbReference>
<dbReference type="InterPro" id="IPR057776">
    <property type="entry name" value="UTP23_sensor"/>
</dbReference>
<dbReference type="VEuPathDB" id="CryptoDB:ChTU502y2012_400fg0280"/>
<feature type="domain" description="UTP23 sensor motif region" evidence="8">
    <location>
        <begin position="251"/>
        <end position="270"/>
    </location>
</feature>
<evidence type="ECO:0000256" key="6">
    <source>
        <dbReference type="ARBA" id="ARBA00038503"/>
    </source>
</evidence>
<feature type="compositionally biased region" description="Polar residues" evidence="7">
    <location>
        <begin position="237"/>
        <end position="246"/>
    </location>
</feature>
<keyword evidence="3" id="KW-0698">rRNA processing</keyword>
<evidence type="ECO:0000256" key="1">
    <source>
        <dbReference type="ARBA" id="ARBA00004604"/>
    </source>
</evidence>
<dbReference type="SUPFAM" id="SSF88723">
    <property type="entry name" value="PIN domain-like"/>
    <property type="match status" value="1"/>
</dbReference>
<evidence type="ECO:0000256" key="2">
    <source>
        <dbReference type="ARBA" id="ARBA00022517"/>
    </source>
</evidence>
<dbReference type="Pfam" id="PF04900">
    <property type="entry name" value="Fcf1"/>
    <property type="match status" value="2"/>
</dbReference>
<dbReference type="GO" id="GO:0006364">
    <property type="term" value="P:rRNA processing"/>
    <property type="evidence" value="ECO:0007669"/>
    <property type="project" value="UniProtKB-KW"/>
</dbReference>
<evidence type="ECO:0000259" key="8">
    <source>
        <dbReference type="Pfam" id="PF24779"/>
    </source>
</evidence>
<feature type="compositionally biased region" description="Basic residues" evidence="7">
    <location>
        <begin position="287"/>
        <end position="301"/>
    </location>
</feature>
<comment type="function">
    <text evidence="5">Involved in rRNA-processing and ribosome biogenesis.</text>
</comment>
<feature type="compositionally biased region" description="Basic and acidic residues" evidence="7">
    <location>
        <begin position="277"/>
        <end position="286"/>
    </location>
</feature>
<evidence type="ECO:0000256" key="7">
    <source>
        <dbReference type="SAM" id="MobiDB-lite"/>
    </source>
</evidence>
<dbReference type="VEuPathDB" id="CryptoDB:CHUDEA8_4870"/>
<dbReference type="GO" id="GO:0032040">
    <property type="term" value="C:small-subunit processome"/>
    <property type="evidence" value="ECO:0007669"/>
    <property type="project" value="InterPro"/>
</dbReference>
<evidence type="ECO:0000313" key="9">
    <source>
        <dbReference type="EMBL" id="CUV08039.1"/>
    </source>
</evidence>
<accession>A0A0S4TM63</accession>
<protein>
    <recommendedName>
        <fullName evidence="8">UTP23 sensor motif region domain-containing protein</fullName>
    </recommendedName>
</protein>
<keyword evidence="4" id="KW-0539">Nucleus</keyword>
<dbReference type="VEuPathDB" id="CryptoDB:Chro.80559"/>
<proteinExistence type="inferred from homology"/>
<gene>
    <name evidence="9" type="ORF">CHUDEA8_4870</name>
</gene>